<keyword evidence="2" id="KW-1185">Reference proteome</keyword>
<dbReference type="AlphaFoldDB" id="A0A5B7SVT1"/>
<accession>A0A5B7SVT1</accession>
<dbReference type="RefSeq" id="WP_138853108.1">
    <property type="nucleotide sequence ID" value="NZ_CP040710.1"/>
</dbReference>
<dbReference type="Proteomes" id="UP000310017">
    <property type="component" value="Chromosome"/>
</dbReference>
<dbReference type="EMBL" id="CP040710">
    <property type="protein sequence ID" value="QCX00764.1"/>
    <property type="molecule type" value="Genomic_DNA"/>
</dbReference>
<gene>
    <name evidence="1" type="ORF">FGM00_11835</name>
</gene>
<organism evidence="1 2">
    <name type="scientific">Aggregatimonas sangjinii</name>
    <dbReference type="NCBI Taxonomy" id="2583587"/>
    <lineage>
        <taxon>Bacteria</taxon>
        <taxon>Pseudomonadati</taxon>
        <taxon>Bacteroidota</taxon>
        <taxon>Flavobacteriia</taxon>
        <taxon>Flavobacteriales</taxon>
        <taxon>Flavobacteriaceae</taxon>
        <taxon>Aggregatimonas</taxon>
    </lineage>
</organism>
<dbReference type="OrthoDB" id="1445086at2"/>
<name>A0A5B7SVT1_9FLAO</name>
<reference evidence="1 2" key="1">
    <citation type="submission" date="2019-05" db="EMBL/GenBank/DDBJ databases">
        <title>Genome sequencing of F202Z8.</title>
        <authorList>
            <person name="Kwon Y.M."/>
        </authorList>
    </citation>
    <scope>NUCLEOTIDE SEQUENCE [LARGE SCALE GENOMIC DNA]</scope>
    <source>
        <strain evidence="1 2">F202Z8</strain>
    </source>
</reference>
<sequence>MKELFKEHFAKLFVFLLVGSVIYCNDKWKESDIEMNKETTIAKITNKGRKNRVSYTFRYDGKWISGNDSGNGKAQVGEYYSVHFDRTNPKNSDIILGKKSINPLTLIDQGVDIQGTVKKIGYRSNTYVDLYISYQYDKETFEFRTRKHVDSLPCGKVPDCENASITLKISDYFPELNHLYFESHDRSKLRRELKLKFE</sequence>
<dbReference type="KEGG" id="asag:FGM00_11835"/>
<evidence type="ECO:0000313" key="2">
    <source>
        <dbReference type="Proteomes" id="UP000310017"/>
    </source>
</evidence>
<evidence type="ECO:0000313" key="1">
    <source>
        <dbReference type="EMBL" id="QCX00764.1"/>
    </source>
</evidence>
<protein>
    <submittedName>
        <fullName evidence="1">Uncharacterized protein</fullName>
    </submittedName>
</protein>
<proteinExistence type="predicted"/>